<reference evidence="2 3" key="1">
    <citation type="journal article" date="2012" name="J. Bacteriol.">
        <title>Complete Genome Sequence of Burkholderia phenoliruptrix BR3459a (CLA1), a Heat-Tolerant, Nitrogen-Fixing Symbiont of Mimosa flocculosa.</title>
        <authorList>
            <person name="de Oliveira Cunha C."/>
            <person name="Goda Zuleta L.F."/>
            <person name="Paula de Almeida L.G."/>
            <person name="Prioli Ciapina L."/>
            <person name="Lustrino Borges W."/>
            <person name="Pitard R.M."/>
            <person name="Baldani J.I."/>
            <person name="Straliotto R."/>
            <person name="de Faria S.M."/>
            <person name="Hungria M."/>
            <person name="Sousa Cavada B."/>
            <person name="Mercante F.M."/>
            <person name="Ribeiro de Vasconcelos A.T."/>
        </authorList>
    </citation>
    <scope>NUCLEOTIDE SEQUENCE [LARGE SCALE GENOMIC DNA]</scope>
    <source>
        <strain evidence="2 3">BR3459a</strain>
    </source>
</reference>
<name>K0DWW8_9BURK</name>
<accession>K0DWW8</accession>
<dbReference type="EMBL" id="CP003864">
    <property type="protein sequence ID" value="AFT89400.1"/>
    <property type="molecule type" value="Genomic_DNA"/>
</dbReference>
<evidence type="ECO:0000256" key="1">
    <source>
        <dbReference type="SAM" id="MobiDB-lite"/>
    </source>
</evidence>
<dbReference type="PATRIC" id="fig|1229205.11.peg.5982"/>
<feature type="compositionally biased region" description="Basic and acidic residues" evidence="1">
    <location>
        <begin position="71"/>
        <end position="86"/>
    </location>
</feature>
<dbReference type="HOGENOM" id="CLU_2491889_0_0_4"/>
<dbReference type="KEGG" id="bpx:BUPH_05687"/>
<proteinExistence type="predicted"/>
<dbReference type="Proteomes" id="UP000010105">
    <property type="component" value="Chromosome 2"/>
</dbReference>
<evidence type="ECO:0000313" key="2">
    <source>
        <dbReference type="EMBL" id="AFT89400.1"/>
    </source>
</evidence>
<organism evidence="2 3">
    <name type="scientific">Paraburkholderia phenoliruptrix BR3459a</name>
    <dbReference type="NCBI Taxonomy" id="1229205"/>
    <lineage>
        <taxon>Bacteria</taxon>
        <taxon>Pseudomonadati</taxon>
        <taxon>Pseudomonadota</taxon>
        <taxon>Betaproteobacteria</taxon>
        <taxon>Burkholderiales</taxon>
        <taxon>Burkholderiaceae</taxon>
        <taxon>Paraburkholderia</taxon>
    </lineage>
</organism>
<sequence>MCSRSNAGTAAGPPLAGCLCLPTKQRENAMTTKPKGPDESTQNEAGGESGERTFETDVSETGDDGTTVRQAEVKESDLSEVKKDKS</sequence>
<evidence type="ECO:0000313" key="3">
    <source>
        <dbReference type="Proteomes" id="UP000010105"/>
    </source>
</evidence>
<dbReference type="AlphaFoldDB" id="K0DWW8"/>
<dbReference type="STRING" id="1229205.BUPH_05687"/>
<gene>
    <name evidence="2" type="ORF">BUPH_05687</name>
</gene>
<dbReference type="eggNOG" id="ENOG5031762">
    <property type="taxonomic scope" value="Bacteria"/>
</dbReference>
<protein>
    <submittedName>
        <fullName evidence="2">Uncharacterized protein</fullName>
    </submittedName>
</protein>
<feature type="region of interest" description="Disordered" evidence="1">
    <location>
        <begin position="29"/>
        <end position="86"/>
    </location>
</feature>